<proteinExistence type="predicted"/>
<keyword evidence="4" id="KW-0560">Oxidoreductase</keyword>
<evidence type="ECO:0000256" key="4">
    <source>
        <dbReference type="ARBA" id="ARBA00023002"/>
    </source>
</evidence>
<organism evidence="10 11">
    <name type="scientific">Chryseobacterium aquifrigidense</name>
    <dbReference type="NCBI Taxonomy" id="558021"/>
    <lineage>
        <taxon>Bacteria</taxon>
        <taxon>Pseudomonadati</taxon>
        <taxon>Bacteroidota</taxon>
        <taxon>Flavobacteriia</taxon>
        <taxon>Flavobacteriales</taxon>
        <taxon>Weeksellaceae</taxon>
        <taxon>Chryseobacterium group</taxon>
        <taxon>Chryseobacterium</taxon>
    </lineage>
</organism>
<comment type="subcellular location">
    <subcellularLocation>
        <location evidence="1">Endomembrane system</location>
        <topology evidence="1">Multi-pass membrane protein</topology>
    </subcellularLocation>
</comment>
<feature type="compositionally biased region" description="Polar residues" evidence="7">
    <location>
        <begin position="326"/>
        <end position="341"/>
    </location>
</feature>
<dbReference type="InterPro" id="IPR051689">
    <property type="entry name" value="Sterol_desaturase/TMEM195"/>
</dbReference>
<dbReference type="Pfam" id="PF04116">
    <property type="entry name" value="FA_hydroxylase"/>
    <property type="match status" value="1"/>
</dbReference>
<evidence type="ECO:0000256" key="7">
    <source>
        <dbReference type="SAM" id="MobiDB-lite"/>
    </source>
</evidence>
<feature type="transmembrane region" description="Helical" evidence="8">
    <location>
        <begin position="98"/>
        <end position="115"/>
    </location>
</feature>
<evidence type="ECO:0000256" key="3">
    <source>
        <dbReference type="ARBA" id="ARBA00022989"/>
    </source>
</evidence>
<keyword evidence="5" id="KW-0443">Lipid metabolism</keyword>
<feature type="transmembrane region" description="Helical" evidence="8">
    <location>
        <begin position="155"/>
        <end position="178"/>
    </location>
</feature>
<dbReference type="GO" id="GO:0016020">
    <property type="term" value="C:membrane"/>
    <property type="evidence" value="ECO:0007669"/>
    <property type="project" value="GOC"/>
</dbReference>
<sequence>MLFIFSFIEKMLDFSNIFKTEGPDVVYTWTIPVFATIIFLEMAYSHFNKEKIYETKDVATNVLFALLNYGLDIIMKGFSLFVMMFFYQHRLFYWQEGIWYWIAVFLAQDFAYYVHHYVDHHSRVFWAVHITHHNSDYFNISTGFRSPVFQPLYRYLFFSPLAFMGFHPWHILVAYSSIQIYGTFVHTQSIKSMGFLEYILVTPSHHRVHHACNIKYLDRNMGMGLIIWDKIFGTFEKEDPKVPVKYGIYPKMESKDPATTLFYEWRRIGKDIRQPGLSFKDRIKYLFYSPGWRHDGTGKTVKQYQKEYKEKVKTGTPLKVKEQIPESENQYSQLIQQTEDK</sequence>
<evidence type="ECO:0000256" key="8">
    <source>
        <dbReference type="SAM" id="Phobius"/>
    </source>
</evidence>
<feature type="domain" description="Fatty acid hydroxylase" evidence="9">
    <location>
        <begin position="101"/>
        <end position="234"/>
    </location>
</feature>
<keyword evidence="6 8" id="KW-0472">Membrane</keyword>
<dbReference type="PANTHER" id="PTHR21624:SF1">
    <property type="entry name" value="ALKYLGLYCEROL MONOOXYGENASE"/>
    <property type="match status" value="1"/>
</dbReference>
<feature type="transmembrane region" description="Helical" evidence="8">
    <location>
        <begin position="26"/>
        <end position="44"/>
    </location>
</feature>
<evidence type="ECO:0000256" key="1">
    <source>
        <dbReference type="ARBA" id="ARBA00004127"/>
    </source>
</evidence>
<keyword evidence="2 8" id="KW-0812">Transmembrane</keyword>
<evidence type="ECO:0000313" key="11">
    <source>
        <dbReference type="Proteomes" id="UP000316437"/>
    </source>
</evidence>
<feature type="transmembrane region" description="Helical" evidence="8">
    <location>
        <begin position="65"/>
        <end position="86"/>
    </location>
</feature>
<evidence type="ECO:0000259" key="9">
    <source>
        <dbReference type="Pfam" id="PF04116"/>
    </source>
</evidence>
<evidence type="ECO:0000256" key="2">
    <source>
        <dbReference type="ARBA" id="ARBA00022692"/>
    </source>
</evidence>
<evidence type="ECO:0000256" key="6">
    <source>
        <dbReference type="ARBA" id="ARBA00023136"/>
    </source>
</evidence>
<feature type="region of interest" description="Disordered" evidence="7">
    <location>
        <begin position="319"/>
        <end position="341"/>
    </location>
</feature>
<dbReference type="AlphaFoldDB" id="A0A543EGU5"/>
<evidence type="ECO:0000256" key="5">
    <source>
        <dbReference type="ARBA" id="ARBA00023098"/>
    </source>
</evidence>
<protein>
    <submittedName>
        <fullName evidence="10">Sterol desaturase/sphingolipid hydroxylase (Fatty acid hydroxylase superfamily)</fullName>
    </submittedName>
</protein>
<dbReference type="PANTHER" id="PTHR21624">
    <property type="entry name" value="STEROL DESATURASE-RELATED PROTEIN"/>
    <property type="match status" value="1"/>
</dbReference>
<dbReference type="Proteomes" id="UP000316437">
    <property type="component" value="Unassembled WGS sequence"/>
</dbReference>
<keyword evidence="3 8" id="KW-1133">Transmembrane helix</keyword>
<gene>
    <name evidence="10" type="ORF">FB551_0484</name>
</gene>
<keyword evidence="11" id="KW-1185">Reference proteome</keyword>
<dbReference type="InterPro" id="IPR006694">
    <property type="entry name" value="Fatty_acid_hydroxylase"/>
</dbReference>
<reference evidence="10 11" key="1">
    <citation type="submission" date="2019-06" db="EMBL/GenBank/DDBJ databases">
        <title>Sorghum-associated microbial communities from plants grown in Nebraska, USA.</title>
        <authorList>
            <person name="Schachtman D."/>
        </authorList>
    </citation>
    <scope>NUCLEOTIDE SEQUENCE [LARGE SCALE GENOMIC DNA]</scope>
    <source>
        <strain evidence="10 11">110</strain>
    </source>
</reference>
<dbReference type="GO" id="GO:0006643">
    <property type="term" value="P:membrane lipid metabolic process"/>
    <property type="evidence" value="ECO:0007669"/>
    <property type="project" value="TreeGrafter"/>
</dbReference>
<dbReference type="EMBL" id="VFPD01000001">
    <property type="protein sequence ID" value="TQM20808.1"/>
    <property type="molecule type" value="Genomic_DNA"/>
</dbReference>
<dbReference type="GO" id="GO:0050479">
    <property type="term" value="F:glyceryl-ether monooxygenase activity"/>
    <property type="evidence" value="ECO:0007669"/>
    <property type="project" value="TreeGrafter"/>
</dbReference>
<dbReference type="GO" id="GO:0008610">
    <property type="term" value="P:lipid biosynthetic process"/>
    <property type="evidence" value="ECO:0007669"/>
    <property type="project" value="InterPro"/>
</dbReference>
<evidence type="ECO:0000313" key="10">
    <source>
        <dbReference type="EMBL" id="TQM20808.1"/>
    </source>
</evidence>
<comment type="caution">
    <text evidence="10">The sequence shown here is derived from an EMBL/GenBank/DDBJ whole genome shotgun (WGS) entry which is preliminary data.</text>
</comment>
<dbReference type="GO" id="GO:0012505">
    <property type="term" value="C:endomembrane system"/>
    <property type="evidence" value="ECO:0007669"/>
    <property type="project" value="UniProtKB-SubCell"/>
</dbReference>
<accession>A0A543EGU5</accession>
<dbReference type="GO" id="GO:0005506">
    <property type="term" value="F:iron ion binding"/>
    <property type="evidence" value="ECO:0007669"/>
    <property type="project" value="InterPro"/>
</dbReference>
<name>A0A543EGU5_9FLAO</name>